<dbReference type="Pfam" id="PF01926">
    <property type="entry name" value="MMR_HSR1"/>
    <property type="match status" value="1"/>
</dbReference>
<evidence type="ECO:0000313" key="8">
    <source>
        <dbReference type="Proteomes" id="UP000268162"/>
    </source>
</evidence>
<dbReference type="GO" id="GO:0005739">
    <property type="term" value="C:mitochondrion"/>
    <property type="evidence" value="ECO:0007669"/>
    <property type="project" value="UniProtKB-SubCell"/>
</dbReference>
<dbReference type="InterPro" id="IPR005225">
    <property type="entry name" value="Small_GTP-bd"/>
</dbReference>
<dbReference type="EMBL" id="ML002795">
    <property type="protein sequence ID" value="RKP35759.1"/>
    <property type="molecule type" value="Genomic_DNA"/>
</dbReference>
<accession>A0A4V1J4J3</accession>
<keyword evidence="5" id="KW-0342">GTP-binding</keyword>
<dbReference type="CDD" id="cd14858">
    <property type="entry name" value="TrmE_N"/>
    <property type="match status" value="1"/>
</dbReference>
<comment type="similarity">
    <text evidence="2">Belongs to the TRAFAC class TrmE-Era-EngA-EngB-Septin-like GTPase superfamily. TrmE GTPase family.</text>
</comment>
<dbReference type="Gene3D" id="1.20.120.430">
    <property type="entry name" value="tRNA modification GTPase MnmE domain 2"/>
    <property type="match status" value="1"/>
</dbReference>
<proteinExistence type="inferred from homology"/>
<dbReference type="InterPro" id="IPR027368">
    <property type="entry name" value="MnmE_dom2"/>
</dbReference>
<dbReference type="InterPro" id="IPR025867">
    <property type="entry name" value="MnmE_helical"/>
</dbReference>
<dbReference type="PANTHER" id="PTHR42714:SF2">
    <property type="entry name" value="TRNA MODIFICATION GTPASE GTPBP3, MITOCHONDRIAL"/>
    <property type="match status" value="1"/>
</dbReference>
<dbReference type="FunFam" id="3.30.1360.120:FF:000007">
    <property type="entry name" value="tRNA modification GTPase GTPBP3, mitochondrial"/>
    <property type="match status" value="1"/>
</dbReference>
<dbReference type="GO" id="GO:0030488">
    <property type="term" value="P:tRNA methylation"/>
    <property type="evidence" value="ECO:0007669"/>
    <property type="project" value="TreeGrafter"/>
</dbReference>
<dbReference type="InterPro" id="IPR003593">
    <property type="entry name" value="AAA+_ATPase"/>
</dbReference>
<evidence type="ECO:0000256" key="3">
    <source>
        <dbReference type="ARBA" id="ARBA00022694"/>
    </source>
</evidence>
<dbReference type="NCBIfam" id="NF003661">
    <property type="entry name" value="PRK05291.1-3"/>
    <property type="match status" value="1"/>
</dbReference>
<dbReference type="GO" id="GO:0002098">
    <property type="term" value="P:tRNA wobble uridine modification"/>
    <property type="evidence" value="ECO:0007669"/>
    <property type="project" value="TreeGrafter"/>
</dbReference>
<dbReference type="InterPro" id="IPR006073">
    <property type="entry name" value="GTP-bd"/>
</dbReference>
<feature type="domain" description="AAA+ ATPase" evidence="6">
    <location>
        <begin position="285"/>
        <end position="528"/>
    </location>
</feature>
<evidence type="ECO:0000256" key="1">
    <source>
        <dbReference type="ARBA" id="ARBA00004173"/>
    </source>
</evidence>
<name>A0A4V1J4J3_9FUNG</name>
<keyword evidence="4" id="KW-0547">Nucleotide-binding</keyword>
<dbReference type="Gene3D" id="3.30.1360.120">
    <property type="entry name" value="Probable tRNA modification gtpase trme, domain 1"/>
    <property type="match status" value="1"/>
</dbReference>
<evidence type="ECO:0000259" key="6">
    <source>
        <dbReference type="SMART" id="SM00382"/>
    </source>
</evidence>
<sequence length="539" mass="58814">MFRPTRVIAILNRRRFPPWVHGVRPLPSPLVSRAAKPHTTIPTVHSTARYIGTQVEPTPLTQPTIFALASAPGKAGVAVVRISGPRATQALLRMTRSLQSSDSDTGIIPKPRRVTGRRIISPTTGIVLDRGLAVFFPGPHSYTGEDVVEFHAHGGAAVIRAILENLALISGFRMAEAGEFSRRAFDNDKLDLTSLEGLVDLLNAETEAQRKQALRQAEGGLYTIYEQWRSLLVSSLANLEAVIDFGEDENIEEGVYANVRSTIEKLANDIQSYVSDERRGEIIRSGIHVAIIGPPNVGKSSFLNLLAQRQVAIVSPVAGTTRDVLESTIDIGGYPVVISDTAGLHESTDVIEMEGMRRARERVFLIDAAALLPDRANILPNLTSIVDQLAPHPDLGGLPQDEGVPTNLWVFNKCDLVPPPLLAEWIQHLQQLRPGSPVASLSCHTQAGFDDLLHSLAAHIQSQFDTSSAPQPLITQVRHRQQLRDCLECLETFLDMEEGDVVLAAEELRYGAQAIGKITGRVGVEDILDVLFSQFCIGK</sequence>
<gene>
    <name evidence="7" type="ORF">BJ085DRAFT_15406</name>
</gene>
<dbReference type="NCBIfam" id="TIGR00231">
    <property type="entry name" value="small_GTP"/>
    <property type="match status" value="1"/>
</dbReference>
<dbReference type="AlphaFoldDB" id="A0A4V1J4J3"/>
<dbReference type="GO" id="GO:0003924">
    <property type="term" value="F:GTPase activity"/>
    <property type="evidence" value="ECO:0007669"/>
    <property type="project" value="InterPro"/>
</dbReference>
<keyword evidence="3" id="KW-0819">tRNA processing</keyword>
<dbReference type="STRING" id="215637.A0A4V1J4J3"/>
<evidence type="ECO:0000313" key="7">
    <source>
        <dbReference type="EMBL" id="RKP35759.1"/>
    </source>
</evidence>
<dbReference type="HAMAP" id="MF_00379">
    <property type="entry name" value="GTPase_MnmE"/>
    <property type="match status" value="1"/>
</dbReference>
<protein>
    <submittedName>
        <fullName evidence="7">tRNA modification GTPase GTPBP3, mitochondrial</fullName>
    </submittedName>
</protein>
<dbReference type="GO" id="GO:0005525">
    <property type="term" value="F:GTP binding"/>
    <property type="evidence" value="ECO:0007669"/>
    <property type="project" value="UniProtKB-KW"/>
</dbReference>
<evidence type="ECO:0000256" key="2">
    <source>
        <dbReference type="ARBA" id="ARBA00011043"/>
    </source>
</evidence>
<dbReference type="PANTHER" id="PTHR42714">
    <property type="entry name" value="TRNA MODIFICATION GTPASE GTPBP3"/>
    <property type="match status" value="1"/>
</dbReference>
<dbReference type="Pfam" id="PF12631">
    <property type="entry name" value="MnmE_helical"/>
    <property type="match status" value="1"/>
</dbReference>
<evidence type="ECO:0000256" key="4">
    <source>
        <dbReference type="ARBA" id="ARBA00022741"/>
    </source>
</evidence>
<reference evidence="8" key="1">
    <citation type="journal article" date="2018" name="Nat. Microbiol.">
        <title>Leveraging single-cell genomics to expand the fungal tree of life.</title>
        <authorList>
            <person name="Ahrendt S.R."/>
            <person name="Quandt C.A."/>
            <person name="Ciobanu D."/>
            <person name="Clum A."/>
            <person name="Salamov A."/>
            <person name="Andreopoulos B."/>
            <person name="Cheng J.F."/>
            <person name="Woyke T."/>
            <person name="Pelin A."/>
            <person name="Henrissat B."/>
            <person name="Reynolds N.K."/>
            <person name="Benny G.L."/>
            <person name="Smith M.E."/>
            <person name="James T.Y."/>
            <person name="Grigoriev I.V."/>
        </authorList>
    </citation>
    <scope>NUCLEOTIDE SEQUENCE [LARGE SCALE GENOMIC DNA]</scope>
    <source>
        <strain evidence="8">RSA 468</strain>
    </source>
</reference>
<organism evidence="7 8">
    <name type="scientific">Dimargaris cristalligena</name>
    <dbReference type="NCBI Taxonomy" id="215637"/>
    <lineage>
        <taxon>Eukaryota</taxon>
        <taxon>Fungi</taxon>
        <taxon>Fungi incertae sedis</taxon>
        <taxon>Zoopagomycota</taxon>
        <taxon>Kickxellomycotina</taxon>
        <taxon>Dimargaritomycetes</taxon>
        <taxon>Dimargaritales</taxon>
        <taxon>Dimargaritaceae</taxon>
        <taxon>Dimargaris</taxon>
    </lineage>
</organism>
<dbReference type="InterPro" id="IPR027417">
    <property type="entry name" value="P-loop_NTPase"/>
</dbReference>
<dbReference type="SUPFAM" id="SSF52540">
    <property type="entry name" value="P-loop containing nucleoside triphosphate hydrolases"/>
    <property type="match status" value="1"/>
</dbReference>
<keyword evidence="8" id="KW-1185">Reference proteome</keyword>
<comment type="subcellular location">
    <subcellularLocation>
        <location evidence="1">Mitochondrion</location>
    </subcellularLocation>
</comment>
<dbReference type="CDD" id="cd04164">
    <property type="entry name" value="trmE"/>
    <property type="match status" value="1"/>
</dbReference>
<dbReference type="Gene3D" id="3.40.50.300">
    <property type="entry name" value="P-loop containing nucleotide triphosphate hydrolases"/>
    <property type="match status" value="1"/>
</dbReference>
<dbReference type="Proteomes" id="UP000268162">
    <property type="component" value="Unassembled WGS sequence"/>
</dbReference>
<dbReference type="SUPFAM" id="SSF116878">
    <property type="entry name" value="TrmE connector domain"/>
    <property type="match status" value="1"/>
</dbReference>
<dbReference type="SMART" id="SM00382">
    <property type="entry name" value="AAA"/>
    <property type="match status" value="1"/>
</dbReference>
<dbReference type="InterPro" id="IPR018948">
    <property type="entry name" value="GTP-bd_TrmE_N"/>
</dbReference>
<dbReference type="InterPro" id="IPR004520">
    <property type="entry name" value="GTPase_MnmE"/>
</dbReference>
<dbReference type="Pfam" id="PF10396">
    <property type="entry name" value="TrmE_N"/>
    <property type="match status" value="1"/>
</dbReference>
<dbReference type="InterPro" id="IPR031168">
    <property type="entry name" value="G_TrmE"/>
</dbReference>
<evidence type="ECO:0000256" key="5">
    <source>
        <dbReference type="ARBA" id="ARBA00023134"/>
    </source>
</evidence>
<dbReference type="InterPro" id="IPR027266">
    <property type="entry name" value="TrmE/GcvT-like"/>
</dbReference>